<proteinExistence type="predicted"/>
<organism evidence="1 2">
    <name type="scientific">Metarhizobium album</name>
    <dbReference type="NCBI Taxonomy" id="2182425"/>
    <lineage>
        <taxon>Bacteria</taxon>
        <taxon>Pseudomonadati</taxon>
        <taxon>Pseudomonadota</taxon>
        <taxon>Alphaproteobacteria</taxon>
        <taxon>Hyphomicrobiales</taxon>
        <taxon>Rhizobiaceae</taxon>
        <taxon>Metarhizobium</taxon>
    </lineage>
</organism>
<evidence type="ECO:0000313" key="1">
    <source>
        <dbReference type="EMBL" id="PWE52334.1"/>
    </source>
</evidence>
<dbReference type="RefSeq" id="WP_109462257.1">
    <property type="nucleotide sequence ID" value="NZ_QFBC01000028.1"/>
</dbReference>
<protein>
    <recommendedName>
        <fullName evidence="3">Macro domain-containing protein</fullName>
    </recommendedName>
</protein>
<dbReference type="EMBL" id="QFBC01000028">
    <property type="protein sequence ID" value="PWE52334.1"/>
    <property type="molecule type" value="Genomic_DNA"/>
</dbReference>
<accession>A0A2U2DGD5</accession>
<evidence type="ECO:0008006" key="3">
    <source>
        <dbReference type="Google" id="ProtNLM"/>
    </source>
</evidence>
<dbReference type="Proteomes" id="UP000245252">
    <property type="component" value="Unassembled WGS sequence"/>
</dbReference>
<dbReference type="AlphaFoldDB" id="A0A2U2DGD5"/>
<comment type="caution">
    <text evidence="1">The sequence shown here is derived from an EMBL/GenBank/DDBJ whole genome shotgun (WGS) entry which is preliminary data.</text>
</comment>
<keyword evidence="2" id="KW-1185">Reference proteome</keyword>
<name>A0A2U2DGD5_9HYPH</name>
<reference evidence="1 2" key="1">
    <citation type="submission" date="2018-05" db="EMBL/GenBank/DDBJ databases">
        <title>The draft genome of strain NS-104.</title>
        <authorList>
            <person name="Hang P."/>
            <person name="Jiang J."/>
        </authorList>
    </citation>
    <scope>NUCLEOTIDE SEQUENCE [LARGE SCALE GENOMIC DNA]</scope>
    <source>
        <strain evidence="1 2">NS-104</strain>
    </source>
</reference>
<gene>
    <name evidence="1" type="ORF">DEM27_31845</name>
</gene>
<evidence type="ECO:0000313" key="2">
    <source>
        <dbReference type="Proteomes" id="UP000245252"/>
    </source>
</evidence>
<dbReference type="OrthoDB" id="489040at2"/>
<sequence>MMSNEATEIFVFGSNLAGIHGAGAARFAVQQHGAIYGQGIGFQGRSYGIPTKDHKLETLPLSEIERHVEDFLEFARDHDELTFYVTPIGCGLAGYRRPQIRPMFEDMPANCRFAETWEDEE</sequence>